<sequence length="78" mass="8945">MILYTPMPYEAIYAEDQGDRKLQQVNIQGVPVMVEMKEDEAEIVQVMSTNPMDFLNQELAPGKRLKLHLGTNQTDSYE</sequence>
<dbReference type="RefSeq" id="WP_034317598.1">
    <property type="nucleotide sequence ID" value="NZ_JALPZN010000015.1"/>
</dbReference>
<dbReference type="Pfam" id="PF14035">
    <property type="entry name" value="YlzJ"/>
    <property type="match status" value="1"/>
</dbReference>
<dbReference type="Proteomes" id="UP000028091">
    <property type="component" value="Unassembled WGS sequence"/>
</dbReference>
<dbReference type="OrthoDB" id="1683573at2"/>
<organism evidence="1 2">
    <name type="scientific">Bacillus zhangzhouensis</name>
    <dbReference type="NCBI Taxonomy" id="1178540"/>
    <lineage>
        <taxon>Bacteria</taxon>
        <taxon>Bacillati</taxon>
        <taxon>Bacillota</taxon>
        <taxon>Bacilli</taxon>
        <taxon>Bacillales</taxon>
        <taxon>Bacillaceae</taxon>
        <taxon>Bacillus</taxon>
    </lineage>
</organism>
<reference evidence="1 2" key="1">
    <citation type="submission" date="2012-09" db="EMBL/GenBank/DDBJ databases">
        <title>Genome Sequence of Bacillus sp. DW5-4.</title>
        <authorList>
            <person name="Lai Q."/>
            <person name="Liu Y."/>
            <person name="Shao Z."/>
        </authorList>
    </citation>
    <scope>NUCLEOTIDE SEQUENCE [LARGE SCALE GENOMIC DNA]</scope>
    <source>
        <strain evidence="1 2">DW5-4</strain>
    </source>
</reference>
<keyword evidence="2" id="KW-1185">Reference proteome</keyword>
<dbReference type="eggNOG" id="ENOG5033ACS">
    <property type="taxonomic scope" value="Bacteria"/>
</dbReference>
<evidence type="ECO:0000313" key="1">
    <source>
        <dbReference type="EMBL" id="KEP27788.1"/>
    </source>
</evidence>
<protein>
    <submittedName>
        <fullName evidence="1">Uncharacterized protein</fullName>
    </submittedName>
</protein>
<dbReference type="AlphaFoldDB" id="A0A081LEW2"/>
<comment type="caution">
    <text evidence="1">The sequence shown here is derived from an EMBL/GenBank/DDBJ whole genome shotgun (WGS) entry which is preliminary data.</text>
</comment>
<gene>
    <name evidence="1" type="ORF">BA70_06880</name>
</gene>
<accession>A0A081LEW2</accession>
<proteinExistence type="predicted"/>
<dbReference type="EMBL" id="JOTP01000002">
    <property type="protein sequence ID" value="KEP27788.1"/>
    <property type="molecule type" value="Genomic_DNA"/>
</dbReference>
<evidence type="ECO:0000313" key="2">
    <source>
        <dbReference type="Proteomes" id="UP000028091"/>
    </source>
</evidence>
<dbReference type="InterPro" id="IPR025619">
    <property type="entry name" value="YlzJ"/>
</dbReference>
<name>A0A081LEW2_9BACI</name>